<evidence type="ECO:0000313" key="2">
    <source>
        <dbReference type="Proteomes" id="UP000663699"/>
    </source>
</evidence>
<proteinExistence type="predicted"/>
<dbReference type="OrthoDB" id="5366485at2759"/>
<gene>
    <name evidence="1" type="ORF">MERGE_002918</name>
</gene>
<dbReference type="AlphaFoldDB" id="A0A899FZ67"/>
<dbReference type="InterPro" id="IPR056539">
    <property type="entry name" value="NuiA-like"/>
</dbReference>
<organism evidence="1 2">
    <name type="scientific">Pneumocystis wakefieldiae</name>
    <dbReference type="NCBI Taxonomy" id="38082"/>
    <lineage>
        <taxon>Eukaryota</taxon>
        <taxon>Fungi</taxon>
        <taxon>Dikarya</taxon>
        <taxon>Ascomycota</taxon>
        <taxon>Taphrinomycotina</taxon>
        <taxon>Pneumocystomycetes</taxon>
        <taxon>Pneumocystaceae</taxon>
        <taxon>Pneumocystis</taxon>
    </lineage>
</organism>
<dbReference type="PANTHER" id="PTHR42093:SF1">
    <property type="match status" value="1"/>
</dbReference>
<keyword evidence="2" id="KW-1185">Reference proteome</keyword>
<dbReference type="Proteomes" id="UP000663699">
    <property type="component" value="Chromosome 7"/>
</dbReference>
<dbReference type="PANTHER" id="PTHR42093">
    <property type="match status" value="1"/>
</dbReference>
<sequence length="186" mass="22081">MKQSVCNKKLRIWVHRRVQPSCFLFKQSASFGRNNFLWMEDSYLRFLKKNTISSRPNASLELRFKSDVLSDYKFLSATSKLQHYYYTSEADEPFVVVFYRSKERKLHKTLLSEKLEVPEDQIAQETPQEWDPYGDYIDIVEIVKEMSKSDEINVYKWRQGTREYIWILGWKDGEGLVGVHTVGIFS</sequence>
<accession>A0A899FZ67</accession>
<reference evidence="1" key="1">
    <citation type="submission" date="2020-06" db="EMBL/GenBank/DDBJ databases">
        <title>Genomes of multiple members of Pneumocystis genus reveal paths to human pathogen Pneumocystis jirovecii.</title>
        <authorList>
            <person name="Cisse O.H."/>
            <person name="Ma L."/>
            <person name="Dekker J."/>
            <person name="Khil P."/>
            <person name="Jo J."/>
            <person name="Brenchley J."/>
            <person name="Blair R."/>
            <person name="Pahar B."/>
            <person name="Chabe M."/>
            <person name="Van Rompay K.A."/>
            <person name="Keesler R."/>
            <person name="Sukura A."/>
            <person name="Hirsch V."/>
            <person name="Kutty G."/>
            <person name="Liu Y."/>
            <person name="Peng L."/>
            <person name="Chen J."/>
            <person name="Song J."/>
            <person name="Weissenbacher-Lang C."/>
            <person name="Xu J."/>
            <person name="Upham N.S."/>
            <person name="Stajich J.E."/>
            <person name="Cuomo C.A."/>
            <person name="Cushion M.T."/>
            <person name="Kovacs J.A."/>
        </authorList>
    </citation>
    <scope>NUCLEOTIDE SEQUENCE</scope>
    <source>
        <strain evidence="1">2A</strain>
    </source>
</reference>
<name>A0A899FZ67_9ASCO</name>
<protein>
    <submittedName>
        <fullName evidence="1">Uncharacterized protein</fullName>
    </submittedName>
</protein>
<dbReference type="EMBL" id="CP054538">
    <property type="protein sequence ID" value="QSL65605.1"/>
    <property type="molecule type" value="Genomic_DNA"/>
</dbReference>
<evidence type="ECO:0000313" key="1">
    <source>
        <dbReference type="EMBL" id="QSL65605.1"/>
    </source>
</evidence>
<dbReference type="Pfam" id="PF23151">
    <property type="entry name" value="NuiA_2"/>
    <property type="match status" value="1"/>
</dbReference>